<evidence type="ECO:0000259" key="9">
    <source>
        <dbReference type="PROSITE" id="PS50893"/>
    </source>
</evidence>
<dbReference type="Pfam" id="PF00664">
    <property type="entry name" value="ABC_membrane"/>
    <property type="match status" value="1"/>
</dbReference>
<dbReference type="RefSeq" id="WP_106932395.1">
    <property type="nucleotide sequence ID" value="NZ_PYFT01000001.1"/>
</dbReference>
<dbReference type="InterPro" id="IPR027417">
    <property type="entry name" value="P-loop_NTPase"/>
</dbReference>
<dbReference type="InterPro" id="IPR011527">
    <property type="entry name" value="ABC1_TM_dom"/>
</dbReference>
<dbReference type="PROSITE" id="PS50893">
    <property type="entry name" value="ABC_TRANSPORTER_2"/>
    <property type="match status" value="1"/>
</dbReference>
<evidence type="ECO:0000256" key="4">
    <source>
        <dbReference type="ARBA" id="ARBA00022801"/>
    </source>
</evidence>
<comment type="caution">
    <text evidence="12">The sequence shown here is derived from an EMBL/GenBank/DDBJ whole genome shotgun (WGS) entry which is preliminary data.</text>
</comment>
<feature type="transmembrane region" description="Helical" evidence="8">
    <location>
        <begin position="271"/>
        <end position="296"/>
    </location>
</feature>
<evidence type="ECO:0000259" key="11">
    <source>
        <dbReference type="PROSITE" id="PS50990"/>
    </source>
</evidence>
<gene>
    <name evidence="12" type="ORF">AHMF7605_23285</name>
</gene>
<proteinExistence type="predicted"/>
<dbReference type="InterPro" id="IPR003593">
    <property type="entry name" value="AAA+_ATPase"/>
</dbReference>
<evidence type="ECO:0000313" key="13">
    <source>
        <dbReference type="Proteomes" id="UP000240357"/>
    </source>
</evidence>
<dbReference type="SUPFAM" id="SSF90123">
    <property type="entry name" value="ABC transporter transmembrane region"/>
    <property type="match status" value="1"/>
</dbReference>
<dbReference type="GO" id="GO:0006508">
    <property type="term" value="P:proteolysis"/>
    <property type="evidence" value="ECO:0007669"/>
    <property type="project" value="InterPro"/>
</dbReference>
<dbReference type="Gene3D" id="3.40.50.300">
    <property type="entry name" value="P-loop containing nucleotide triphosphate hydrolases"/>
    <property type="match status" value="1"/>
</dbReference>
<evidence type="ECO:0000256" key="1">
    <source>
        <dbReference type="ARBA" id="ARBA00004651"/>
    </source>
</evidence>
<dbReference type="SUPFAM" id="SSF52540">
    <property type="entry name" value="P-loop containing nucleoside triphosphate hydrolases"/>
    <property type="match status" value="1"/>
</dbReference>
<dbReference type="Pfam" id="PF03412">
    <property type="entry name" value="Peptidase_C39"/>
    <property type="match status" value="1"/>
</dbReference>
<dbReference type="GO" id="GO:0016887">
    <property type="term" value="F:ATP hydrolysis activity"/>
    <property type="evidence" value="ECO:0007669"/>
    <property type="project" value="InterPro"/>
</dbReference>
<dbReference type="GO" id="GO:0005524">
    <property type="term" value="F:ATP binding"/>
    <property type="evidence" value="ECO:0007669"/>
    <property type="project" value="UniProtKB-KW"/>
</dbReference>
<feature type="transmembrane region" description="Helical" evidence="8">
    <location>
        <begin position="489"/>
        <end position="513"/>
    </location>
</feature>
<dbReference type="Gene3D" id="3.90.70.10">
    <property type="entry name" value="Cysteine proteinases"/>
    <property type="match status" value="1"/>
</dbReference>
<keyword evidence="4" id="KW-0378">Hydrolase</keyword>
<feature type="domain" description="ABC transporter" evidence="9">
    <location>
        <begin position="589"/>
        <end position="807"/>
    </location>
</feature>
<keyword evidence="13" id="KW-1185">Reference proteome</keyword>
<evidence type="ECO:0000256" key="7">
    <source>
        <dbReference type="ARBA" id="ARBA00023136"/>
    </source>
</evidence>
<dbReference type="InterPro" id="IPR039421">
    <property type="entry name" value="Type_1_exporter"/>
</dbReference>
<dbReference type="GO" id="GO:0005886">
    <property type="term" value="C:plasma membrane"/>
    <property type="evidence" value="ECO:0007669"/>
    <property type="project" value="UniProtKB-SubCell"/>
</dbReference>
<dbReference type="SMART" id="SM00382">
    <property type="entry name" value="AAA"/>
    <property type="match status" value="1"/>
</dbReference>
<evidence type="ECO:0000256" key="8">
    <source>
        <dbReference type="SAM" id="Phobius"/>
    </source>
</evidence>
<evidence type="ECO:0000256" key="3">
    <source>
        <dbReference type="ARBA" id="ARBA00022741"/>
    </source>
</evidence>
<feature type="transmembrane region" description="Helical" evidence="8">
    <location>
        <begin position="381"/>
        <end position="406"/>
    </location>
</feature>
<keyword evidence="3" id="KW-0547">Nucleotide-binding</keyword>
<dbReference type="Gene3D" id="1.20.1560.10">
    <property type="entry name" value="ABC transporter type 1, transmembrane domain"/>
    <property type="match status" value="1"/>
</dbReference>
<feature type="transmembrane region" description="Helical" evidence="8">
    <location>
        <begin position="308"/>
        <end position="328"/>
    </location>
</feature>
<organism evidence="12 13">
    <name type="scientific">Adhaeribacter arboris</name>
    <dbReference type="NCBI Taxonomy" id="2072846"/>
    <lineage>
        <taxon>Bacteria</taxon>
        <taxon>Pseudomonadati</taxon>
        <taxon>Bacteroidota</taxon>
        <taxon>Cytophagia</taxon>
        <taxon>Cytophagales</taxon>
        <taxon>Hymenobacteraceae</taxon>
        <taxon>Adhaeribacter</taxon>
    </lineage>
</organism>
<evidence type="ECO:0008006" key="14">
    <source>
        <dbReference type="Google" id="ProtNLM"/>
    </source>
</evidence>
<evidence type="ECO:0000256" key="2">
    <source>
        <dbReference type="ARBA" id="ARBA00022692"/>
    </source>
</evidence>
<evidence type="ECO:0000256" key="5">
    <source>
        <dbReference type="ARBA" id="ARBA00022840"/>
    </source>
</evidence>
<keyword evidence="6 8" id="KW-1133">Transmembrane helix</keyword>
<dbReference type="PANTHER" id="PTHR43394:SF1">
    <property type="entry name" value="ATP-BINDING CASSETTE SUB-FAMILY B MEMBER 10, MITOCHONDRIAL"/>
    <property type="match status" value="1"/>
</dbReference>
<sequence length="807" mass="92638">MHSDIEQQLKHNDCGISAVKIIYNLHNIHINRNYLEENIYVTENGSSLHDIKDFFDKQHFQAEFNLLDLNSLKFNSDKLKTLVPCILPVKNTQGLHYVVIKGFRKNKLQILDPGIGQSYLWTLSELMNNAYTATANYDYVSNSKVLQQIIREELTAYQINPEEVEVQNEGDVINKLTYFSYLKENFGFADSTAEKNFLIDLLFNQELSVLPKQFRTLKLREAVLRITAPVVLTVKKTEEVQLPSANTAAQEKPINPYRRLFKELKPYHKLWGIYIATAIFAAMLGQLTIFSSQILIDYVLPDYNMSLMILFALGLGLFKVFNLVLSLYKSFISIHLANILDNFFLTSFIEKLNTYSIRYIHTFSRGDLTERIQDSLKLKTFFMRFFTGILIDSFITVYSLIVLFILDFKITFIVVGILVIFIVWFFLITPYIRENENRRFLEKSNLFSSLFENFDGLQVIKSFRLEGLFMQRLGPRIKNILAIQRRVKYVSLVNSGVINFIMIIASILILVFLSQNAITSRSISMGQVITFIAFSSQVFSSVSSLLDQNLDIQENQIILSRYFDFGSKEAQAAAATRHSKIRSVEIQTVTFRNVGFYYIPQRPVFSNLNIVINKGEIIKLEGSNGAGKSTFCKLLSLLYTPDEGEILINNEKYSFYNPSSLRKKILLVSNEDIVFNDTLGYNMAFSYSASTSKILDLAKGIGLYDFIAEKAEGLDFVINEQGRNLSTGQRKKILMMRAFLSEAELIILDETLSGIDVESKEKIENYINSQTNRSFIIISHEPLYHIRFTNTLIMQNGSIEQLQYQGV</sequence>
<dbReference type="InterPro" id="IPR036640">
    <property type="entry name" value="ABC1_TM_sf"/>
</dbReference>
<accession>A0A2T2YL35</accession>
<reference evidence="12 13" key="1">
    <citation type="submission" date="2018-03" db="EMBL/GenBank/DDBJ databases">
        <title>Adhaeribacter sp. HMF7605 Genome sequencing and assembly.</title>
        <authorList>
            <person name="Kang H."/>
            <person name="Kang J."/>
            <person name="Cha I."/>
            <person name="Kim H."/>
            <person name="Joh K."/>
        </authorList>
    </citation>
    <scope>NUCLEOTIDE SEQUENCE [LARGE SCALE GENOMIC DNA]</scope>
    <source>
        <strain evidence="12 13">HMF7605</strain>
    </source>
</reference>
<dbReference type="InterPro" id="IPR003439">
    <property type="entry name" value="ABC_transporter-like_ATP-bd"/>
</dbReference>
<dbReference type="InterPro" id="IPR005074">
    <property type="entry name" value="Peptidase_C39"/>
</dbReference>
<keyword evidence="7 8" id="KW-0472">Membrane</keyword>
<dbReference type="GO" id="GO:0008233">
    <property type="term" value="F:peptidase activity"/>
    <property type="evidence" value="ECO:0007669"/>
    <property type="project" value="InterPro"/>
</dbReference>
<feature type="domain" description="Peptidase C39" evidence="11">
    <location>
        <begin position="8"/>
        <end position="137"/>
    </location>
</feature>
<keyword evidence="2 8" id="KW-0812">Transmembrane</keyword>
<evidence type="ECO:0000256" key="6">
    <source>
        <dbReference type="ARBA" id="ARBA00022989"/>
    </source>
</evidence>
<dbReference type="Proteomes" id="UP000240357">
    <property type="component" value="Unassembled WGS sequence"/>
</dbReference>
<dbReference type="AlphaFoldDB" id="A0A2T2YL35"/>
<keyword evidence="5" id="KW-0067">ATP-binding</keyword>
<evidence type="ECO:0000313" key="12">
    <source>
        <dbReference type="EMBL" id="PSR56217.1"/>
    </source>
</evidence>
<dbReference type="PANTHER" id="PTHR43394">
    <property type="entry name" value="ATP-DEPENDENT PERMEASE MDL1, MITOCHONDRIAL"/>
    <property type="match status" value="1"/>
</dbReference>
<dbReference type="GO" id="GO:0015421">
    <property type="term" value="F:ABC-type oligopeptide transporter activity"/>
    <property type="evidence" value="ECO:0007669"/>
    <property type="project" value="TreeGrafter"/>
</dbReference>
<dbReference type="OrthoDB" id="858159at2"/>
<feature type="domain" description="ABC transmembrane type-1" evidence="10">
    <location>
        <begin position="273"/>
        <end position="554"/>
    </location>
</feature>
<protein>
    <recommendedName>
        <fullName evidence="14">ABC transporter ATP-binding protein</fullName>
    </recommendedName>
</protein>
<dbReference type="Pfam" id="PF00005">
    <property type="entry name" value="ABC_tran"/>
    <property type="match status" value="1"/>
</dbReference>
<dbReference type="PROSITE" id="PS50990">
    <property type="entry name" value="PEPTIDASE_C39"/>
    <property type="match status" value="1"/>
</dbReference>
<dbReference type="PROSITE" id="PS50929">
    <property type="entry name" value="ABC_TM1F"/>
    <property type="match status" value="1"/>
</dbReference>
<evidence type="ECO:0000259" key="10">
    <source>
        <dbReference type="PROSITE" id="PS50929"/>
    </source>
</evidence>
<feature type="transmembrane region" description="Helical" evidence="8">
    <location>
        <begin position="412"/>
        <end position="432"/>
    </location>
</feature>
<name>A0A2T2YL35_9BACT</name>
<comment type="subcellular location">
    <subcellularLocation>
        <location evidence="1">Cell membrane</location>
        <topology evidence="1">Multi-pass membrane protein</topology>
    </subcellularLocation>
</comment>
<dbReference type="EMBL" id="PYFT01000001">
    <property type="protein sequence ID" value="PSR56217.1"/>
    <property type="molecule type" value="Genomic_DNA"/>
</dbReference>